<dbReference type="InterPro" id="IPR036871">
    <property type="entry name" value="PX_dom_sf"/>
</dbReference>
<evidence type="ECO:0000256" key="4">
    <source>
        <dbReference type="ARBA" id="ARBA00022554"/>
    </source>
</evidence>
<dbReference type="Pfam" id="PF00787">
    <property type="entry name" value="PX"/>
    <property type="match status" value="1"/>
</dbReference>
<dbReference type="VEuPathDB" id="FungiDB:GVI51_I00957"/>
<dbReference type="GO" id="GO:0010008">
    <property type="term" value="C:endosome membrane"/>
    <property type="evidence" value="ECO:0007669"/>
    <property type="project" value="UniProtKB-SubCell"/>
</dbReference>
<evidence type="ECO:0000313" key="11">
    <source>
        <dbReference type="EMBL" id="KTB05715.1"/>
    </source>
</evidence>
<evidence type="ECO:0000256" key="2">
    <source>
        <dbReference type="ARBA" id="ARBA00004481"/>
    </source>
</evidence>
<dbReference type="GO" id="GO:0032266">
    <property type="term" value="F:phosphatidylinositol-3-phosphate binding"/>
    <property type="evidence" value="ECO:0007669"/>
    <property type="project" value="EnsemblFungi"/>
</dbReference>
<dbReference type="GO" id="GO:0072657">
    <property type="term" value="P:protein localization to membrane"/>
    <property type="evidence" value="ECO:0007669"/>
    <property type="project" value="EnsemblFungi"/>
</dbReference>
<comment type="function">
    <text evidence="7">Recruits the lipid transfer protein VPS13 to endosomal and vacuolar membranes.</text>
</comment>
<dbReference type="VEuPathDB" id="FungiDB:CAGL0I01144g"/>
<proteinExistence type="inferred from homology"/>
<gene>
    <name evidence="11" type="ORF">AO440_002390</name>
</gene>
<reference evidence="11 12" key="1">
    <citation type="submission" date="2015-10" db="EMBL/GenBank/DDBJ databases">
        <title>Draft genomes sequences of Candida glabrata isolates 1A, 1B, 2A, 2B, 3A and 3B.</title>
        <authorList>
            <person name="Haavelsrud O.E."/>
            <person name="Gaustad P."/>
        </authorList>
    </citation>
    <scope>NUCLEOTIDE SEQUENCE [LARGE SCALE GENOMIC DNA]</scope>
    <source>
        <strain evidence="11">910700640</strain>
    </source>
</reference>
<dbReference type="GO" id="GO:0036010">
    <property type="term" value="P:protein localization to endosome"/>
    <property type="evidence" value="ECO:0007669"/>
    <property type="project" value="EnsemblFungi"/>
</dbReference>
<evidence type="ECO:0000256" key="8">
    <source>
        <dbReference type="ARBA" id="ARBA00033774"/>
    </source>
</evidence>
<keyword evidence="6" id="KW-0472">Membrane</keyword>
<comment type="similarity">
    <text evidence="3">Belongs to the YPT35 family.</text>
</comment>
<dbReference type="Proteomes" id="UP000054886">
    <property type="component" value="Unassembled WGS sequence"/>
</dbReference>
<evidence type="ECO:0000256" key="6">
    <source>
        <dbReference type="ARBA" id="ARBA00023136"/>
    </source>
</evidence>
<accession>A0A0W0CP65</accession>
<dbReference type="EMBL" id="LLZZ01000112">
    <property type="protein sequence ID" value="KTB05715.1"/>
    <property type="molecule type" value="Genomic_DNA"/>
</dbReference>
<dbReference type="SMART" id="SM00312">
    <property type="entry name" value="PX"/>
    <property type="match status" value="1"/>
</dbReference>
<keyword evidence="5" id="KW-0967">Endosome</keyword>
<evidence type="ECO:0000256" key="1">
    <source>
        <dbReference type="ARBA" id="ARBA00004148"/>
    </source>
</evidence>
<comment type="subcellular location">
    <subcellularLocation>
        <location evidence="2">Endosome membrane</location>
        <topology evidence="2">Peripheral membrane protein</topology>
    </subcellularLocation>
    <subcellularLocation>
        <location evidence="1">Vacuole membrane</location>
        <topology evidence="1">Peripheral membrane protein</topology>
    </subcellularLocation>
</comment>
<name>A0A0W0CP65_CANGB</name>
<sequence>MADKVAVLDPEPITLLDTEDEPGISQSRRSSIANSNFYIERAFVTNCTIISGERSTPKFAVWKVTAVLHPLNPNSSGSYRIHTYRRYSDFVEFRNALLDRVRTKRPTSVSEIPELPPPVKWYYSWKYNEINLNREWLANRRKGLELFINQVLLNGNIVDIAKDLVIQFLRPRK</sequence>
<dbReference type="VEuPathDB" id="FungiDB:B1J91_I01144g"/>
<dbReference type="InterPro" id="IPR001683">
    <property type="entry name" value="PX_dom"/>
</dbReference>
<comment type="caution">
    <text evidence="11">The sequence shown here is derived from an EMBL/GenBank/DDBJ whole genome shotgun (WGS) entry which is preliminary data.</text>
</comment>
<dbReference type="AlphaFoldDB" id="A0A0W0CP65"/>
<dbReference type="PROSITE" id="PS50195">
    <property type="entry name" value="PX"/>
    <property type="match status" value="1"/>
</dbReference>
<protein>
    <recommendedName>
        <fullName evidence="8">Endosomal/vacuolar adapter protein YPT35</fullName>
    </recommendedName>
    <alternativeName>
        <fullName evidence="9">PX domain-containing protein YPT35</fullName>
    </alternativeName>
</protein>
<evidence type="ECO:0000256" key="5">
    <source>
        <dbReference type="ARBA" id="ARBA00022753"/>
    </source>
</evidence>
<organism evidence="11 12">
    <name type="scientific">Candida glabrata</name>
    <name type="common">Yeast</name>
    <name type="synonym">Torulopsis glabrata</name>
    <dbReference type="NCBI Taxonomy" id="5478"/>
    <lineage>
        <taxon>Eukaryota</taxon>
        <taxon>Fungi</taxon>
        <taxon>Dikarya</taxon>
        <taxon>Ascomycota</taxon>
        <taxon>Saccharomycotina</taxon>
        <taxon>Saccharomycetes</taxon>
        <taxon>Saccharomycetales</taxon>
        <taxon>Saccharomycetaceae</taxon>
        <taxon>Nakaseomyces</taxon>
    </lineage>
</organism>
<dbReference type="SUPFAM" id="SSF64268">
    <property type="entry name" value="PX domain"/>
    <property type="match status" value="1"/>
</dbReference>
<evidence type="ECO:0000256" key="9">
    <source>
        <dbReference type="ARBA" id="ARBA00033785"/>
    </source>
</evidence>
<dbReference type="GO" id="GO:0030674">
    <property type="term" value="F:protein-macromolecule adaptor activity"/>
    <property type="evidence" value="ECO:0007669"/>
    <property type="project" value="EnsemblFungi"/>
</dbReference>
<dbReference type="GO" id="GO:0071561">
    <property type="term" value="C:nucleus-vacuole junction"/>
    <property type="evidence" value="ECO:0007669"/>
    <property type="project" value="EnsemblFungi"/>
</dbReference>
<keyword evidence="4" id="KW-0926">Vacuole</keyword>
<evidence type="ECO:0000259" key="10">
    <source>
        <dbReference type="PROSITE" id="PS50195"/>
    </source>
</evidence>
<dbReference type="GO" id="GO:0005774">
    <property type="term" value="C:vacuolar membrane"/>
    <property type="evidence" value="ECO:0007669"/>
    <property type="project" value="UniProtKB-SubCell"/>
</dbReference>
<feature type="domain" description="PX" evidence="10">
    <location>
        <begin position="40"/>
        <end position="173"/>
    </location>
</feature>
<evidence type="ECO:0000256" key="7">
    <source>
        <dbReference type="ARBA" id="ARBA00033728"/>
    </source>
</evidence>
<dbReference type="CDD" id="cd07280">
    <property type="entry name" value="PX_YPT35"/>
    <property type="match status" value="1"/>
</dbReference>
<evidence type="ECO:0000256" key="3">
    <source>
        <dbReference type="ARBA" id="ARBA00007426"/>
    </source>
</evidence>
<evidence type="ECO:0000313" key="12">
    <source>
        <dbReference type="Proteomes" id="UP000054886"/>
    </source>
</evidence>
<dbReference type="Gene3D" id="3.30.1520.10">
    <property type="entry name" value="Phox-like domain"/>
    <property type="match status" value="1"/>
</dbReference>
<dbReference type="InterPro" id="IPR037917">
    <property type="entry name" value="Ypt35_PX"/>
</dbReference>
<dbReference type="VEuPathDB" id="FungiDB:GWK60_L00957"/>